<dbReference type="AlphaFoldDB" id="K8FDS7"/>
<dbReference type="EMBL" id="FO082260">
    <property type="protein sequence ID" value="CCO20743.1"/>
    <property type="molecule type" value="Genomic_DNA"/>
</dbReference>
<protein>
    <submittedName>
        <fullName evidence="1">Uncharacterized protein</fullName>
    </submittedName>
</protein>
<gene>
    <name evidence="1" type="ordered locus">Bathy19g00190</name>
</gene>
<dbReference type="KEGG" id="bpg:Bathy19g00190"/>
<sequence>MSQKRSEQKQRRKNKICFPFNLDISPRLINDFDFLSIESGEFRYKLNDSNGDSYDLRYEYGDLGTHTFSCVHLSRMIWDLFELDNNLEKVKKCVKDAIFASTKKRENNTSRVKFLPIYVQIKARFPKEKKCKTGGRLKNHRDIDTYGQLVNVYINLFHKEVVDQNFGSPVVCGRSTSTPKYYGFAHDSAVPHRTGTNTRAENRYMVLVTWARCQLLDSKNKQGKEVYTILNNLPQGDVLNTHQSWFEERFNVKLRPQN</sequence>
<dbReference type="GeneID" id="19010686"/>
<dbReference type="Proteomes" id="UP000198341">
    <property type="component" value="Chromosome 19"/>
</dbReference>
<organism evidence="1 2">
    <name type="scientific">Bathycoccus prasinos</name>
    <dbReference type="NCBI Taxonomy" id="41875"/>
    <lineage>
        <taxon>Eukaryota</taxon>
        <taxon>Viridiplantae</taxon>
        <taxon>Chlorophyta</taxon>
        <taxon>Mamiellophyceae</taxon>
        <taxon>Mamiellales</taxon>
        <taxon>Bathycoccaceae</taxon>
        <taxon>Bathycoccus</taxon>
    </lineage>
</organism>
<proteinExistence type="predicted"/>
<accession>K8FDS7</accession>
<keyword evidence="2" id="KW-1185">Reference proteome</keyword>
<dbReference type="RefSeq" id="XP_007508024.1">
    <property type="nucleotide sequence ID" value="XM_007507962.1"/>
</dbReference>
<reference evidence="1 2" key="1">
    <citation type="submission" date="2011-10" db="EMBL/GenBank/DDBJ databases">
        <authorList>
            <person name="Genoscope - CEA"/>
        </authorList>
    </citation>
    <scope>NUCLEOTIDE SEQUENCE [LARGE SCALE GENOMIC DNA]</scope>
    <source>
        <strain evidence="1 2">RCC 1105</strain>
    </source>
</reference>
<evidence type="ECO:0000313" key="1">
    <source>
        <dbReference type="EMBL" id="CCO20743.1"/>
    </source>
</evidence>
<name>K8FDS7_9CHLO</name>
<evidence type="ECO:0000313" key="2">
    <source>
        <dbReference type="Proteomes" id="UP000198341"/>
    </source>
</evidence>